<dbReference type="AlphaFoldDB" id="A0A2P2QVN0"/>
<sequence>MLVANSGLFNPQSSNQISMVTQELKRAMAKLSKNSINNGIICPRTLLWIT</sequence>
<evidence type="ECO:0000313" key="1">
    <source>
        <dbReference type="EMBL" id="MBX71066.1"/>
    </source>
</evidence>
<protein>
    <submittedName>
        <fullName evidence="1">Uncharacterized protein</fullName>
    </submittedName>
</protein>
<dbReference type="EMBL" id="GGEC01090582">
    <property type="protein sequence ID" value="MBX71066.1"/>
    <property type="molecule type" value="Transcribed_RNA"/>
</dbReference>
<organism evidence="1">
    <name type="scientific">Rhizophora mucronata</name>
    <name type="common">Asiatic mangrove</name>
    <dbReference type="NCBI Taxonomy" id="61149"/>
    <lineage>
        <taxon>Eukaryota</taxon>
        <taxon>Viridiplantae</taxon>
        <taxon>Streptophyta</taxon>
        <taxon>Embryophyta</taxon>
        <taxon>Tracheophyta</taxon>
        <taxon>Spermatophyta</taxon>
        <taxon>Magnoliopsida</taxon>
        <taxon>eudicotyledons</taxon>
        <taxon>Gunneridae</taxon>
        <taxon>Pentapetalae</taxon>
        <taxon>rosids</taxon>
        <taxon>fabids</taxon>
        <taxon>Malpighiales</taxon>
        <taxon>Rhizophoraceae</taxon>
        <taxon>Rhizophora</taxon>
    </lineage>
</organism>
<name>A0A2P2QVN0_RHIMU</name>
<proteinExistence type="predicted"/>
<reference evidence="1" key="1">
    <citation type="submission" date="2018-02" db="EMBL/GenBank/DDBJ databases">
        <title>Rhizophora mucronata_Transcriptome.</title>
        <authorList>
            <person name="Meera S.P."/>
            <person name="Sreeshan A."/>
            <person name="Augustine A."/>
        </authorList>
    </citation>
    <scope>NUCLEOTIDE SEQUENCE</scope>
    <source>
        <tissue evidence="1">Leaf</tissue>
    </source>
</reference>
<accession>A0A2P2QVN0</accession>